<dbReference type="InterPro" id="IPR014710">
    <property type="entry name" value="RmlC-like_jellyroll"/>
</dbReference>
<keyword evidence="4" id="KW-1185">Reference proteome</keyword>
<dbReference type="EMBL" id="CP060394">
    <property type="protein sequence ID" value="QNI30128.1"/>
    <property type="molecule type" value="Genomic_DNA"/>
</dbReference>
<dbReference type="InterPro" id="IPR051804">
    <property type="entry name" value="Carb_Metab_Reg_Kinase/Isom"/>
</dbReference>
<dbReference type="CDD" id="cd07010">
    <property type="entry name" value="cupin_PMI_type_I_N_bac"/>
    <property type="match status" value="1"/>
</dbReference>
<keyword evidence="2" id="KW-0862">Zinc</keyword>
<dbReference type="Gene3D" id="2.60.120.10">
    <property type="entry name" value="Jelly Rolls"/>
    <property type="match status" value="1"/>
</dbReference>
<sequence>MRRKSNYDKFPIISVSTSGSDCWESWPLILDRLRAYTTETNSVICIECYPGVQELALRRTLEEGLQSAAVIMTTDLLKRSSAIERMVGDVLGDDPVFGRMNKIQIRDFFDEWKLGNARDLAKNWNQGLLIIVGTGATLVVPEPNLLIYADMARWEIQQRQRRNAIGNFGADNLGESAGLKYKRAFFVDWRAADRLKASLFSRIDFWLDTNDDIPKLVTGQSMREGLRQLVQRPFRVVPYFDPGPWGGHWMEEVCDLPNNVPNHAWCFDCVPEENSLLLKFGSTCVEIPAMNLTLLHPRELLGQSVYSQFGAEFPIRFDFLDTMGGGNLSLQVHPKRKYIWEKFRMKYTQDESYYLLDAAEDGSVYLGVKNQVNRDAMITELQAAQSNGRSFRAEVYVNKFPAKKHDHFLIPAGTVHCSGKNSMILEISATPYIFTFKLWDWDRLGLDGLPRPIHIDHGLRNIAWDRDTNWVRKNLINQIELVAEGPGWREERTGLHQLEFIETRRHWFTGTTPHETRDTVNVLNLVEGEEAIVESPTNAFEPFVVHYAETFIVPAEIGAYRISPTSQSIGKSCATIKASVRNGWSHSEQLAERSSAG</sequence>
<dbReference type="PANTHER" id="PTHR42742">
    <property type="entry name" value="TRANSCRIPTIONAL REPRESSOR MPRA"/>
    <property type="match status" value="1"/>
</dbReference>
<name>A0A7G8BC58_9BACT</name>
<keyword evidence="3" id="KW-0413">Isomerase</keyword>
<evidence type="ECO:0000256" key="1">
    <source>
        <dbReference type="ARBA" id="ARBA00022723"/>
    </source>
</evidence>
<dbReference type="PANTHER" id="PTHR42742:SF3">
    <property type="entry name" value="FRUCTOKINASE"/>
    <property type="match status" value="1"/>
</dbReference>
<organism evidence="3 4">
    <name type="scientific">Alloacidobacterium dinghuense</name>
    <dbReference type="NCBI Taxonomy" id="2763107"/>
    <lineage>
        <taxon>Bacteria</taxon>
        <taxon>Pseudomonadati</taxon>
        <taxon>Acidobacteriota</taxon>
        <taxon>Terriglobia</taxon>
        <taxon>Terriglobales</taxon>
        <taxon>Acidobacteriaceae</taxon>
        <taxon>Alloacidobacterium</taxon>
    </lineage>
</organism>
<accession>A0A7G8BC58</accession>
<evidence type="ECO:0000256" key="2">
    <source>
        <dbReference type="ARBA" id="ARBA00022833"/>
    </source>
</evidence>
<dbReference type="SUPFAM" id="SSF51182">
    <property type="entry name" value="RmlC-like cupins"/>
    <property type="match status" value="1"/>
</dbReference>
<protein>
    <submittedName>
        <fullName evidence="3">Class I mannose-6-phosphate isomerase</fullName>
    </submittedName>
</protein>
<dbReference type="AlphaFoldDB" id="A0A7G8BC58"/>
<proteinExistence type="predicted"/>
<keyword evidence="1" id="KW-0479">Metal-binding</keyword>
<reference evidence="3 4" key="1">
    <citation type="submission" date="2020-08" db="EMBL/GenBank/DDBJ databases">
        <title>Edaphobacter telluris sp. nov. and Acidobacterium dinghuensis sp. nov., two acidobacteria isolated from forest soil.</title>
        <authorList>
            <person name="Fu J."/>
            <person name="Qiu L."/>
        </authorList>
    </citation>
    <scope>NUCLEOTIDE SEQUENCE [LARGE SCALE GENOMIC DNA]</scope>
    <source>
        <strain evidence="3">4Y35</strain>
    </source>
</reference>
<dbReference type="KEGG" id="adin:H7849_13080"/>
<dbReference type="Proteomes" id="UP000515312">
    <property type="component" value="Chromosome"/>
</dbReference>
<evidence type="ECO:0000313" key="4">
    <source>
        <dbReference type="Proteomes" id="UP000515312"/>
    </source>
</evidence>
<evidence type="ECO:0000313" key="3">
    <source>
        <dbReference type="EMBL" id="QNI30128.1"/>
    </source>
</evidence>
<gene>
    <name evidence="3" type="ORF">H7849_13080</name>
</gene>
<dbReference type="GO" id="GO:0016853">
    <property type="term" value="F:isomerase activity"/>
    <property type="evidence" value="ECO:0007669"/>
    <property type="project" value="UniProtKB-KW"/>
</dbReference>
<dbReference type="GO" id="GO:0046872">
    <property type="term" value="F:metal ion binding"/>
    <property type="evidence" value="ECO:0007669"/>
    <property type="project" value="UniProtKB-KW"/>
</dbReference>
<dbReference type="InterPro" id="IPR011051">
    <property type="entry name" value="RmlC_Cupin_sf"/>
</dbReference>